<organism evidence="1 2">
    <name type="scientific">Hyalomma asiaticum</name>
    <name type="common">Tick</name>
    <dbReference type="NCBI Taxonomy" id="266040"/>
    <lineage>
        <taxon>Eukaryota</taxon>
        <taxon>Metazoa</taxon>
        <taxon>Ecdysozoa</taxon>
        <taxon>Arthropoda</taxon>
        <taxon>Chelicerata</taxon>
        <taxon>Arachnida</taxon>
        <taxon>Acari</taxon>
        <taxon>Parasitiformes</taxon>
        <taxon>Ixodida</taxon>
        <taxon>Ixodoidea</taxon>
        <taxon>Ixodidae</taxon>
        <taxon>Hyalomminae</taxon>
        <taxon>Hyalomma</taxon>
    </lineage>
</organism>
<reference evidence="1" key="1">
    <citation type="submission" date="2020-05" db="EMBL/GenBank/DDBJ databases">
        <title>Large-scale comparative analyses of tick genomes elucidate their genetic diversity and vector capacities.</title>
        <authorList>
            <person name="Jia N."/>
            <person name="Wang J."/>
            <person name="Shi W."/>
            <person name="Du L."/>
            <person name="Sun Y."/>
            <person name="Zhan W."/>
            <person name="Jiang J."/>
            <person name="Wang Q."/>
            <person name="Zhang B."/>
            <person name="Ji P."/>
            <person name="Sakyi L.B."/>
            <person name="Cui X."/>
            <person name="Yuan T."/>
            <person name="Jiang B."/>
            <person name="Yang W."/>
            <person name="Lam T.T.-Y."/>
            <person name="Chang Q."/>
            <person name="Ding S."/>
            <person name="Wang X."/>
            <person name="Zhu J."/>
            <person name="Ruan X."/>
            <person name="Zhao L."/>
            <person name="Wei J."/>
            <person name="Que T."/>
            <person name="Du C."/>
            <person name="Cheng J."/>
            <person name="Dai P."/>
            <person name="Han X."/>
            <person name="Huang E."/>
            <person name="Gao Y."/>
            <person name="Liu J."/>
            <person name="Shao H."/>
            <person name="Ye R."/>
            <person name="Li L."/>
            <person name="Wei W."/>
            <person name="Wang X."/>
            <person name="Wang C."/>
            <person name="Yang T."/>
            <person name="Huo Q."/>
            <person name="Li W."/>
            <person name="Guo W."/>
            <person name="Chen H."/>
            <person name="Zhou L."/>
            <person name="Ni X."/>
            <person name="Tian J."/>
            <person name="Zhou Y."/>
            <person name="Sheng Y."/>
            <person name="Liu T."/>
            <person name="Pan Y."/>
            <person name="Xia L."/>
            <person name="Li J."/>
            <person name="Zhao F."/>
            <person name="Cao W."/>
        </authorList>
    </citation>
    <scope>NUCLEOTIDE SEQUENCE</scope>
    <source>
        <strain evidence="1">Hyas-2018</strain>
    </source>
</reference>
<sequence>MNTLLLHTSWLFWACAASLVASIGNETTATSCALPWRASREAYLDIPDHVFETLMRCPASLHGCSEKLVSCVPYTFASTCSCSANCKSYRDCCWDVELGMTLETPEVLRISCVQATVPAQSLRFDVYVVSGCPAAWLDGSVRAACESTVDDFYSIPATSVSSELTYRNGFCALCNGDIVSAIFWNFYREPILGEKIIVPPEFILRRPAHYLRPCADDVLKDMCLLEVPETVSQRCKTYYAPVNSGAADGIAFKNVYCALCNGANLSTLSCRPTQNWDIAHDVSPVIGLKSLAALFKPVISTRSCYAKYGGQCFIPRATEDGEKGQELTRVEVETFETLPTSERAPSDGNDAQKYTTLICVSISICCLALKLVVFCAYRESRSFASKCTLCLVVTLMITQVLHIVTSFLRVPTLSCAIGAVLVHYGLLSTFCWTCALSFDICRSLTNVTVLPNRHSVPVTYSVFSCGLPLLIVATALVVDLTLPGAALSPSYGRLVCWIGSFWGLVIYFLVPVAMLLLSCFVFYLRVVFYVRKTSLAQNDASGVRNRQRAHAVLFVRLALVMGSPWAVAFLETFLESVVLDCVVNVLAGLQGVYLFFGFKDYRYIVSSIRKRAGALCPRNTWRSSRGAEHSSAKSTRAYTDG</sequence>
<dbReference type="Proteomes" id="UP000821845">
    <property type="component" value="Chromosome 9"/>
</dbReference>
<dbReference type="EMBL" id="CM023489">
    <property type="protein sequence ID" value="KAH6921837.1"/>
    <property type="molecule type" value="Genomic_DNA"/>
</dbReference>
<evidence type="ECO:0000313" key="1">
    <source>
        <dbReference type="EMBL" id="KAH6921837.1"/>
    </source>
</evidence>
<name>A0ACB7RJ89_HYAAI</name>
<comment type="caution">
    <text evidence="1">The sequence shown here is derived from an EMBL/GenBank/DDBJ whole genome shotgun (WGS) entry which is preliminary data.</text>
</comment>
<proteinExistence type="predicted"/>
<keyword evidence="2" id="KW-1185">Reference proteome</keyword>
<evidence type="ECO:0000313" key="2">
    <source>
        <dbReference type="Proteomes" id="UP000821845"/>
    </source>
</evidence>
<accession>A0ACB7RJ89</accession>
<gene>
    <name evidence="1" type="ORF">HPB50_005382</name>
</gene>
<protein>
    <submittedName>
        <fullName evidence="1">Uncharacterized protein</fullName>
    </submittedName>
</protein>